<evidence type="ECO:0000256" key="5">
    <source>
        <dbReference type="ARBA" id="ARBA00022777"/>
    </source>
</evidence>
<keyword evidence="8 9" id="KW-0472">Membrane</keyword>
<dbReference type="CDD" id="cd16917">
    <property type="entry name" value="HATPase_UhpB-NarQ-NarX-like"/>
    <property type="match status" value="1"/>
</dbReference>
<dbReference type="EMBL" id="SAUN01000001">
    <property type="protein sequence ID" value="RVX43253.1"/>
    <property type="molecule type" value="Genomic_DNA"/>
</dbReference>
<dbReference type="InterPro" id="IPR011712">
    <property type="entry name" value="Sig_transdc_His_kin_sub3_dim/P"/>
</dbReference>
<accession>A0A438MBZ6</accession>
<dbReference type="SUPFAM" id="SSF55874">
    <property type="entry name" value="ATPase domain of HSP90 chaperone/DNA topoisomerase II/histidine kinase"/>
    <property type="match status" value="1"/>
</dbReference>
<evidence type="ECO:0000256" key="9">
    <source>
        <dbReference type="SAM" id="Phobius"/>
    </source>
</evidence>
<feature type="transmembrane region" description="Helical" evidence="9">
    <location>
        <begin position="119"/>
        <end position="136"/>
    </location>
</feature>
<sequence>MRRAPRTLIMTLMKVLAWGLFAVAVTEAVTGVTAAIAAGTTFEAAIESFIVTNSAIGLSLACAGVLLAWHRPRNPIGWLLLAAAVVQGGTAAGAGLLAFGEVHGWATAASRTLATFAAYSWPWSIALCLPLVLLLFPDGRPPGPRWIWLVPVTVVTAPLFVLEMGASPSSLSPGSDVVGYLTIPFHDDLAALWTATEVRGAVLVLAALAGLGLRYRRGGERERRQLLWLLLAVLLLAAVMVVWGVFQTGPVLMLLAIPLVPIAITVAILRHGLLDIRLIVSRTVLYALLTSGVIAVYALLVAVLDRAGPGDSVLATVLIAVGFNPVRVRLQRIVDRLLYGYRDDPARALSRIGRRLADPAPGLAGAVAALCTVLRLPFAALRSADAGDSGGAVVERTSYGTAPERLHTIPLVYGGDRVGELIVGLRPGEKTISVADTQVLELLAVPLAVAVHATGLSEELQRIREQIVVAREDERRRLRRDLHDGLGPTLTGVVYQADAAGNVLADDPARAKDLLLRLRAEVTSAIEDIRRLVYGLRPPALDDLGLVGALRQQAERLSLDVSIRASGHLAVLPAAVEVAAYRIVTEALNNVARHARATTARVDLTLGDRLRVEVSDDGAGGGAWRPGVGLRSMRERAEELGGTCQAGPGDGGGGRVVALLPLAVTVAVAP</sequence>
<feature type="transmembrane region" description="Helical" evidence="9">
    <location>
        <begin position="76"/>
        <end position="99"/>
    </location>
</feature>
<evidence type="ECO:0000259" key="10">
    <source>
        <dbReference type="SMART" id="SM00387"/>
    </source>
</evidence>
<keyword evidence="6 9" id="KW-1133">Transmembrane helix</keyword>
<dbReference type="PANTHER" id="PTHR24421">
    <property type="entry name" value="NITRATE/NITRITE SENSOR PROTEIN NARX-RELATED"/>
    <property type="match status" value="1"/>
</dbReference>
<dbReference type="PANTHER" id="PTHR24421:SF37">
    <property type="entry name" value="SENSOR HISTIDINE KINASE NARS"/>
    <property type="match status" value="1"/>
</dbReference>
<keyword evidence="3" id="KW-0808">Transferase</keyword>
<dbReference type="AlphaFoldDB" id="A0A438MBZ6"/>
<dbReference type="Gene3D" id="1.20.5.1930">
    <property type="match status" value="1"/>
</dbReference>
<proteinExistence type="predicted"/>
<keyword evidence="2" id="KW-1003">Cell membrane</keyword>
<dbReference type="GO" id="GO:0046983">
    <property type="term" value="F:protein dimerization activity"/>
    <property type="evidence" value="ECO:0007669"/>
    <property type="project" value="InterPro"/>
</dbReference>
<keyword evidence="7" id="KW-0902">Two-component regulatory system</keyword>
<organism evidence="11 12">
    <name type="scientific">Nonomuraea polychroma</name>
    <dbReference type="NCBI Taxonomy" id="46176"/>
    <lineage>
        <taxon>Bacteria</taxon>
        <taxon>Bacillati</taxon>
        <taxon>Actinomycetota</taxon>
        <taxon>Actinomycetes</taxon>
        <taxon>Streptosporangiales</taxon>
        <taxon>Streptosporangiaceae</taxon>
        <taxon>Nonomuraea</taxon>
    </lineage>
</organism>
<dbReference type="InterPro" id="IPR050482">
    <property type="entry name" value="Sensor_HK_TwoCompSys"/>
</dbReference>
<dbReference type="Gene3D" id="3.30.565.10">
    <property type="entry name" value="Histidine kinase-like ATPase, C-terminal domain"/>
    <property type="match status" value="1"/>
</dbReference>
<dbReference type="Pfam" id="PF02518">
    <property type="entry name" value="HATPase_c"/>
    <property type="match status" value="1"/>
</dbReference>
<dbReference type="Pfam" id="PF07730">
    <property type="entry name" value="HisKA_3"/>
    <property type="match status" value="1"/>
</dbReference>
<feature type="domain" description="Histidine kinase/HSP90-like ATPase" evidence="10">
    <location>
        <begin position="575"/>
        <end position="664"/>
    </location>
</feature>
<keyword evidence="4 9" id="KW-0812">Transmembrane</keyword>
<evidence type="ECO:0000256" key="1">
    <source>
        <dbReference type="ARBA" id="ARBA00004651"/>
    </source>
</evidence>
<evidence type="ECO:0000256" key="3">
    <source>
        <dbReference type="ARBA" id="ARBA00022679"/>
    </source>
</evidence>
<evidence type="ECO:0000256" key="2">
    <source>
        <dbReference type="ARBA" id="ARBA00022475"/>
    </source>
</evidence>
<feature type="transmembrane region" description="Helical" evidence="9">
    <location>
        <begin position="50"/>
        <end position="69"/>
    </location>
</feature>
<feature type="transmembrane region" description="Helical" evidence="9">
    <location>
        <begin position="285"/>
        <end position="304"/>
    </location>
</feature>
<dbReference type="Proteomes" id="UP000284824">
    <property type="component" value="Unassembled WGS sequence"/>
</dbReference>
<keyword evidence="5 11" id="KW-0418">Kinase</keyword>
<dbReference type="GO" id="GO:0005886">
    <property type="term" value="C:plasma membrane"/>
    <property type="evidence" value="ECO:0007669"/>
    <property type="project" value="UniProtKB-SubCell"/>
</dbReference>
<gene>
    <name evidence="11" type="ORF">EDD27_5928</name>
</gene>
<evidence type="ECO:0000256" key="7">
    <source>
        <dbReference type="ARBA" id="ARBA00023012"/>
    </source>
</evidence>
<feature type="transmembrane region" description="Helical" evidence="9">
    <location>
        <begin position="252"/>
        <end position="273"/>
    </location>
</feature>
<dbReference type="InterPro" id="IPR003594">
    <property type="entry name" value="HATPase_dom"/>
</dbReference>
<dbReference type="GO" id="GO:0000155">
    <property type="term" value="F:phosphorelay sensor kinase activity"/>
    <property type="evidence" value="ECO:0007669"/>
    <property type="project" value="InterPro"/>
</dbReference>
<evidence type="ECO:0000313" key="11">
    <source>
        <dbReference type="EMBL" id="RVX43253.1"/>
    </source>
</evidence>
<evidence type="ECO:0000256" key="4">
    <source>
        <dbReference type="ARBA" id="ARBA00022692"/>
    </source>
</evidence>
<feature type="transmembrane region" description="Helical" evidence="9">
    <location>
        <begin position="226"/>
        <end position="246"/>
    </location>
</feature>
<evidence type="ECO:0000256" key="8">
    <source>
        <dbReference type="ARBA" id="ARBA00023136"/>
    </source>
</evidence>
<evidence type="ECO:0000313" key="12">
    <source>
        <dbReference type="Proteomes" id="UP000284824"/>
    </source>
</evidence>
<keyword evidence="12" id="KW-1185">Reference proteome</keyword>
<dbReference type="InterPro" id="IPR036890">
    <property type="entry name" value="HATPase_C_sf"/>
</dbReference>
<reference evidence="11 12" key="1">
    <citation type="submission" date="2019-01" db="EMBL/GenBank/DDBJ databases">
        <title>Sequencing the genomes of 1000 actinobacteria strains.</title>
        <authorList>
            <person name="Klenk H.-P."/>
        </authorList>
    </citation>
    <scope>NUCLEOTIDE SEQUENCE [LARGE SCALE GENOMIC DNA]</scope>
    <source>
        <strain evidence="11 12">DSM 43925</strain>
    </source>
</reference>
<feature type="transmembrane region" description="Helical" evidence="9">
    <location>
        <begin position="191"/>
        <end position="214"/>
    </location>
</feature>
<comment type="caution">
    <text evidence="11">The sequence shown here is derived from an EMBL/GenBank/DDBJ whole genome shotgun (WGS) entry which is preliminary data.</text>
</comment>
<comment type="subcellular location">
    <subcellularLocation>
        <location evidence="1">Cell membrane</location>
        <topology evidence="1">Multi-pass membrane protein</topology>
    </subcellularLocation>
</comment>
<name>A0A438MBZ6_9ACTN</name>
<protein>
    <submittedName>
        <fullName evidence="11">Histidine kinase</fullName>
    </submittedName>
</protein>
<evidence type="ECO:0000256" key="6">
    <source>
        <dbReference type="ARBA" id="ARBA00022989"/>
    </source>
</evidence>
<dbReference type="SMART" id="SM00387">
    <property type="entry name" value="HATPase_c"/>
    <property type="match status" value="1"/>
</dbReference>
<feature type="transmembrane region" description="Helical" evidence="9">
    <location>
        <begin position="148"/>
        <end position="171"/>
    </location>
</feature>